<comment type="caution">
    <text evidence="1">The sequence shown here is derived from an EMBL/GenBank/DDBJ whole genome shotgun (WGS) entry which is preliminary data.</text>
</comment>
<evidence type="ECO:0000313" key="1">
    <source>
        <dbReference type="EMBL" id="KAK7279330.1"/>
    </source>
</evidence>
<sequence>MFSGRNQILYIKDENEGSSDLCLVDELNNESTNGKRRLVGVEVVDGCGCSSNRKGRNHLEVRSTMATPMWSSTLKTFFW</sequence>
<dbReference type="EMBL" id="JAYKXN010000006">
    <property type="protein sequence ID" value="KAK7279330.1"/>
    <property type="molecule type" value="Genomic_DNA"/>
</dbReference>
<evidence type="ECO:0000313" key="2">
    <source>
        <dbReference type="Proteomes" id="UP001359559"/>
    </source>
</evidence>
<dbReference type="AlphaFoldDB" id="A0AAN9FU04"/>
<reference evidence="1 2" key="1">
    <citation type="submission" date="2024-01" db="EMBL/GenBank/DDBJ databases">
        <title>The genomes of 5 underutilized Papilionoideae crops provide insights into root nodulation and disease resistance.</title>
        <authorList>
            <person name="Yuan L."/>
        </authorList>
    </citation>
    <scope>NUCLEOTIDE SEQUENCE [LARGE SCALE GENOMIC DNA]</scope>
    <source>
        <strain evidence="1">LY-2023</strain>
        <tissue evidence="1">Leaf</tissue>
    </source>
</reference>
<accession>A0AAN9FU04</accession>
<gene>
    <name evidence="1" type="ORF">RJT34_24378</name>
</gene>
<proteinExistence type="predicted"/>
<keyword evidence="2" id="KW-1185">Reference proteome</keyword>
<name>A0AAN9FU04_CLITE</name>
<dbReference type="Proteomes" id="UP001359559">
    <property type="component" value="Unassembled WGS sequence"/>
</dbReference>
<organism evidence="1 2">
    <name type="scientific">Clitoria ternatea</name>
    <name type="common">Butterfly pea</name>
    <dbReference type="NCBI Taxonomy" id="43366"/>
    <lineage>
        <taxon>Eukaryota</taxon>
        <taxon>Viridiplantae</taxon>
        <taxon>Streptophyta</taxon>
        <taxon>Embryophyta</taxon>
        <taxon>Tracheophyta</taxon>
        <taxon>Spermatophyta</taxon>
        <taxon>Magnoliopsida</taxon>
        <taxon>eudicotyledons</taxon>
        <taxon>Gunneridae</taxon>
        <taxon>Pentapetalae</taxon>
        <taxon>rosids</taxon>
        <taxon>fabids</taxon>
        <taxon>Fabales</taxon>
        <taxon>Fabaceae</taxon>
        <taxon>Papilionoideae</taxon>
        <taxon>50 kb inversion clade</taxon>
        <taxon>NPAAA clade</taxon>
        <taxon>indigoferoid/millettioid clade</taxon>
        <taxon>Phaseoleae</taxon>
        <taxon>Clitoria</taxon>
    </lineage>
</organism>
<protein>
    <submittedName>
        <fullName evidence="1">Uncharacterized protein</fullName>
    </submittedName>
</protein>